<feature type="non-terminal residue" evidence="2">
    <location>
        <position position="230"/>
    </location>
</feature>
<evidence type="ECO:0000313" key="2">
    <source>
        <dbReference type="EMBL" id="KAK1760371.1"/>
    </source>
</evidence>
<feature type="region of interest" description="Disordered" evidence="1">
    <location>
        <begin position="207"/>
        <end position="230"/>
    </location>
</feature>
<comment type="caution">
    <text evidence="2">The sequence shown here is derived from an EMBL/GenBank/DDBJ whole genome shotgun (WGS) entry which is preliminary data.</text>
</comment>
<organism evidence="2 3">
    <name type="scientific">Echria macrotheca</name>
    <dbReference type="NCBI Taxonomy" id="438768"/>
    <lineage>
        <taxon>Eukaryota</taxon>
        <taxon>Fungi</taxon>
        <taxon>Dikarya</taxon>
        <taxon>Ascomycota</taxon>
        <taxon>Pezizomycotina</taxon>
        <taxon>Sordariomycetes</taxon>
        <taxon>Sordariomycetidae</taxon>
        <taxon>Sordariales</taxon>
        <taxon>Schizotheciaceae</taxon>
        <taxon>Echria</taxon>
    </lineage>
</organism>
<evidence type="ECO:0000313" key="3">
    <source>
        <dbReference type="Proteomes" id="UP001239445"/>
    </source>
</evidence>
<dbReference type="EMBL" id="MU839827">
    <property type="protein sequence ID" value="KAK1760371.1"/>
    <property type="molecule type" value="Genomic_DNA"/>
</dbReference>
<proteinExistence type="predicted"/>
<accession>A0AAJ0BQT8</accession>
<keyword evidence="3" id="KW-1185">Reference proteome</keyword>
<dbReference type="AlphaFoldDB" id="A0AAJ0BQT8"/>
<gene>
    <name evidence="2" type="ORF">QBC47DRAFT_366971</name>
</gene>
<reference evidence="2" key="1">
    <citation type="submission" date="2023-06" db="EMBL/GenBank/DDBJ databases">
        <title>Genome-scale phylogeny and comparative genomics of the fungal order Sordariales.</title>
        <authorList>
            <consortium name="Lawrence Berkeley National Laboratory"/>
            <person name="Hensen N."/>
            <person name="Bonometti L."/>
            <person name="Westerberg I."/>
            <person name="Brannstrom I.O."/>
            <person name="Guillou S."/>
            <person name="Cros-Aarteil S."/>
            <person name="Calhoun S."/>
            <person name="Haridas S."/>
            <person name="Kuo A."/>
            <person name="Mondo S."/>
            <person name="Pangilinan J."/>
            <person name="Riley R."/>
            <person name="Labutti K."/>
            <person name="Andreopoulos B."/>
            <person name="Lipzen A."/>
            <person name="Chen C."/>
            <person name="Yanf M."/>
            <person name="Daum C."/>
            <person name="Ng V."/>
            <person name="Clum A."/>
            <person name="Steindorff A."/>
            <person name="Ohm R."/>
            <person name="Martin F."/>
            <person name="Silar P."/>
            <person name="Natvig D."/>
            <person name="Lalanne C."/>
            <person name="Gautier V."/>
            <person name="Ament-Velasquez S.L."/>
            <person name="Kruys A."/>
            <person name="Hutchinson M.I."/>
            <person name="Powell A.J."/>
            <person name="Barry K."/>
            <person name="Miller A.N."/>
            <person name="Grigoriev I.V."/>
            <person name="Debuchy R."/>
            <person name="Gladieux P."/>
            <person name="Thoren M.H."/>
            <person name="Johannesson H."/>
        </authorList>
    </citation>
    <scope>NUCLEOTIDE SEQUENCE</scope>
    <source>
        <strain evidence="2">PSN4</strain>
    </source>
</reference>
<protein>
    <submittedName>
        <fullName evidence="2">Uncharacterized protein</fullName>
    </submittedName>
</protein>
<name>A0AAJ0BQT8_9PEZI</name>
<evidence type="ECO:0000256" key="1">
    <source>
        <dbReference type="SAM" id="MobiDB-lite"/>
    </source>
</evidence>
<sequence length="230" mass="25443">MGAETVALPKPYTRHSNGWQSAEPVDLIQPDSLPILLTSAADLISIHAASALPPPQPTPATKPEPETEGRDVIRRLLQYQSFDGGFEWGAVSVLGHDIMSVISTYPDMWNGNWQDWVTLAILVLLERDFGSCESLWAMMRLKALQFLFQRWNISTHGPIWCIPSWILMRDAFPDTSRQCPDSSETSCWQFMGIVLAGLQIPMHLDGEDGGEGGVTESGSARELVEHAPVD</sequence>
<dbReference type="Proteomes" id="UP001239445">
    <property type="component" value="Unassembled WGS sequence"/>
</dbReference>